<organism evidence="4 5">
    <name type="scientific">Hydra vulgaris</name>
    <name type="common">Hydra</name>
    <name type="synonym">Hydra attenuata</name>
    <dbReference type="NCBI Taxonomy" id="6087"/>
    <lineage>
        <taxon>Eukaryota</taxon>
        <taxon>Metazoa</taxon>
        <taxon>Cnidaria</taxon>
        <taxon>Hydrozoa</taxon>
        <taxon>Hydroidolina</taxon>
        <taxon>Anthoathecata</taxon>
        <taxon>Aplanulata</taxon>
        <taxon>Hydridae</taxon>
        <taxon>Hydra</taxon>
    </lineage>
</organism>
<dbReference type="InterPro" id="IPR059001">
    <property type="entry name" value="STX17_N"/>
</dbReference>
<gene>
    <name evidence="5" type="primary">LOC100214163</name>
</gene>
<dbReference type="SUPFAM" id="SSF47661">
    <property type="entry name" value="t-snare proteins"/>
    <property type="match status" value="1"/>
</dbReference>
<accession>A0ABM4C0H1</accession>
<feature type="domain" description="T-SNARE coiled-coil homology" evidence="3">
    <location>
        <begin position="191"/>
        <end position="260"/>
    </location>
</feature>
<feature type="compositionally biased region" description="Basic and acidic residues" evidence="2">
    <location>
        <begin position="324"/>
        <end position="333"/>
    </location>
</feature>
<feature type="region of interest" description="Disordered" evidence="2">
    <location>
        <begin position="324"/>
        <end position="344"/>
    </location>
</feature>
<dbReference type="Proteomes" id="UP001652625">
    <property type="component" value="Chromosome 06"/>
</dbReference>
<dbReference type="PANTHER" id="PTHR19957">
    <property type="entry name" value="SYNTAXIN"/>
    <property type="match status" value="1"/>
</dbReference>
<proteinExistence type="inferred from homology"/>
<dbReference type="InterPro" id="IPR000727">
    <property type="entry name" value="T_SNARE_dom"/>
</dbReference>
<reference evidence="5" key="1">
    <citation type="submission" date="2025-08" db="UniProtKB">
        <authorList>
            <consortium name="RefSeq"/>
        </authorList>
    </citation>
    <scope>IDENTIFICATION</scope>
</reference>
<name>A0ABM4C0H1_HYDVU</name>
<dbReference type="Gene3D" id="1.20.5.110">
    <property type="match status" value="1"/>
</dbReference>
<comment type="similarity">
    <text evidence="1">Belongs to the syntaxin family.</text>
</comment>
<dbReference type="InterPro" id="IPR010989">
    <property type="entry name" value="SNARE"/>
</dbReference>
<dbReference type="SMART" id="SM00397">
    <property type="entry name" value="t_SNARE"/>
    <property type="match status" value="1"/>
</dbReference>
<keyword evidence="4" id="KW-1185">Reference proteome</keyword>
<evidence type="ECO:0000313" key="5">
    <source>
        <dbReference type="RefSeq" id="XP_065655023.1"/>
    </source>
</evidence>
<dbReference type="RefSeq" id="XP_065655023.1">
    <property type="nucleotide sequence ID" value="XM_065798951.1"/>
</dbReference>
<evidence type="ECO:0000256" key="2">
    <source>
        <dbReference type="SAM" id="MobiDB-lite"/>
    </source>
</evidence>
<evidence type="ECO:0000313" key="4">
    <source>
        <dbReference type="Proteomes" id="UP001652625"/>
    </source>
</evidence>
<dbReference type="InterPro" id="IPR045242">
    <property type="entry name" value="Syntaxin"/>
</dbReference>
<dbReference type="PANTHER" id="PTHR19957:SF139">
    <property type="entry name" value="SYNTAXIN-17"/>
    <property type="match status" value="1"/>
</dbReference>
<dbReference type="Pfam" id="PF26585">
    <property type="entry name" value="STX17_N"/>
    <property type="match status" value="1"/>
</dbReference>
<evidence type="ECO:0000256" key="1">
    <source>
        <dbReference type="ARBA" id="ARBA00009063"/>
    </source>
</evidence>
<protein>
    <submittedName>
        <fullName evidence="5">Syntaxin-17 isoform X2</fullName>
    </submittedName>
</protein>
<sequence length="344" mass="38569">MWLKYQQVNAKMASFAPKEIIAPKEDTPKYQLKRFEPTLRKALSVVVPLNLNRLKKHKQNIKKLVHDKNWQELNKEQINATLTVQQLQATIRDMENIKDQIVYADLEEFRKQVAPMQNETANAIKEFADVQNLLINEVENSIMQNKGSDIQVDKYKSSLLHEIPLVENNLSNELLADHAKDLYLQGSQQMQIISTDQQIQEINACQSWDELRESLVDLHSLVQDFATMVHSQQDSVDRIADNIERASVNVHSAATFLAQASKYKAVAIPVAGAVIGGIIGGPIGLLAGFKLAGVATAVGGSFAGYQGGKYLKKKHDQRVELELDNLSKRKSDSMKSLNSSKHEN</sequence>
<dbReference type="GeneID" id="100214163"/>
<evidence type="ECO:0000259" key="3">
    <source>
        <dbReference type="SMART" id="SM00397"/>
    </source>
</evidence>
<feature type="compositionally biased region" description="Polar residues" evidence="2">
    <location>
        <begin position="334"/>
        <end position="344"/>
    </location>
</feature>